<evidence type="ECO:0000313" key="10">
    <source>
        <dbReference type="EMBL" id="KAA2212870.1"/>
    </source>
</evidence>
<evidence type="ECO:0000256" key="4">
    <source>
        <dbReference type="ARBA" id="ARBA00022519"/>
    </source>
</evidence>
<reference evidence="10 11" key="1">
    <citation type="journal article" date="2015" name="Int. J. Syst. Evol. Microbiol.">
        <title>Roseomonas oryzae sp. nov., isolated from paddy rhizosphere soil.</title>
        <authorList>
            <person name="Ramaprasad E.V."/>
            <person name="Sasikala Ch."/>
            <person name="Ramana Ch.V."/>
        </authorList>
    </citation>
    <scope>NUCLEOTIDE SEQUENCE [LARGE SCALE GENOMIC DNA]</scope>
    <source>
        <strain evidence="10 11">KCTC 42542</strain>
    </source>
</reference>
<dbReference type="CDD" id="cd06261">
    <property type="entry name" value="TM_PBP2"/>
    <property type="match status" value="1"/>
</dbReference>
<keyword evidence="5 8" id="KW-0812">Transmembrane</keyword>
<name>A0A5B2TGD5_9PROT</name>
<evidence type="ECO:0000256" key="7">
    <source>
        <dbReference type="ARBA" id="ARBA00023136"/>
    </source>
</evidence>
<dbReference type="EMBL" id="VUKA01000005">
    <property type="protein sequence ID" value="KAA2212870.1"/>
    <property type="molecule type" value="Genomic_DNA"/>
</dbReference>
<dbReference type="PANTHER" id="PTHR43357:SF4">
    <property type="entry name" value="INNER MEMBRANE ABC TRANSPORTER PERMEASE PROTEIN YDCV"/>
    <property type="match status" value="1"/>
</dbReference>
<feature type="transmembrane region" description="Helical" evidence="8">
    <location>
        <begin position="110"/>
        <end position="131"/>
    </location>
</feature>
<accession>A0A5B2TGD5</accession>
<feature type="transmembrane region" description="Helical" evidence="8">
    <location>
        <begin position="76"/>
        <end position="98"/>
    </location>
</feature>
<comment type="caution">
    <text evidence="10">The sequence shown here is derived from an EMBL/GenBank/DDBJ whole genome shotgun (WGS) entry which is preliminary data.</text>
</comment>
<dbReference type="PANTHER" id="PTHR43357">
    <property type="entry name" value="INNER MEMBRANE ABC TRANSPORTER PERMEASE PROTEIN YDCV"/>
    <property type="match status" value="1"/>
</dbReference>
<keyword evidence="6 8" id="KW-1133">Transmembrane helix</keyword>
<evidence type="ECO:0000256" key="1">
    <source>
        <dbReference type="ARBA" id="ARBA00004429"/>
    </source>
</evidence>
<comment type="similarity">
    <text evidence="8">Belongs to the binding-protein-dependent transport system permease family.</text>
</comment>
<dbReference type="InterPro" id="IPR035906">
    <property type="entry name" value="MetI-like_sf"/>
</dbReference>
<keyword evidence="4" id="KW-0997">Cell inner membrane</keyword>
<feature type="transmembrane region" description="Helical" evidence="8">
    <location>
        <begin position="197"/>
        <end position="220"/>
    </location>
</feature>
<feature type="transmembrane region" description="Helical" evidence="8">
    <location>
        <begin position="240"/>
        <end position="263"/>
    </location>
</feature>
<dbReference type="PROSITE" id="PS50928">
    <property type="entry name" value="ABC_TM1"/>
    <property type="match status" value="1"/>
</dbReference>
<dbReference type="InterPro" id="IPR000515">
    <property type="entry name" value="MetI-like"/>
</dbReference>
<dbReference type="RefSeq" id="WP_149812486.1">
    <property type="nucleotide sequence ID" value="NZ_VUKA01000005.1"/>
</dbReference>
<dbReference type="AlphaFoldDB" id="A0A5B2TGD5"/>
<evidence type="ECO:0000256" key="6">
    <source>
        <dbReference type="ARBA" id="ARBA00022989"/>
    </source>
</evidence>
<comment type="subcellular location">
    <subcellularLocation>
        <location evidence="1">Cell inner membrane</location>
        <topology evidence="1">Multi-pass membrane protein</topology>
    </subcellularLocation>
    <subcellularLocation>
        <location evidence="8">Cell membrane</location>
        <topology evidence="8">Multi-pass membrane protein</topology>
    </subcellularLocation>
</comment>
<keyword evidence="3" id="KW-1003">Cell membrane</keyword>
<dbReference type="SUPFAM" id="SSF161098">
    <property type="entry name" value="MetI-like"/>
    <property type="match status" value="1"/>
</dbReference>
<feature type="domain" description="ABC transmembrane type-1" evidence="9">
    <location>
        <begin position="72"/>
        <end position="262"/>
    </location>
</feature>
<dbReference type="OrthoDB" id="7268769at2"/>
<evidence type="ECO:0000256" key="3">
    <source>
        <dbReference type="ARBA" id="ARBA00022475"/>
    </source>
</evidence>
<feature type="transmembrane region" description="Helical" evidence="8">
    <location>
        <begin position="143"/>
        <end position="163"/>
    </location>
</feature>
<gene>
    <name evidence="10" type="ORF">F0Q34_12115</name>
</gene>
<evidence type="ECO:0000313" key="11">
    <source>
        <dbReference type="Proteomes" id="UP000322110"/>
    </source>
</evidence>
<evidence type="ECO:0000259" key="9">
    <source>
        <dbReference type="PROSITE" id="PS50928"/>
    </source>
</evidence>
<evidence type="ECO:0000256" key="8">
    <source>
        <dbReference type="RuleBase" id="RU363032"/>
    </source>
</evidence>
<organism evidence="10 11">
    <name type="scientific">Teichococcus oryzae</name>
    <dbReference type="NCBI Taxonomy" id="1608942"/>
    <lineage>
        <taxon>Bacteria</taxon>
        <taxon>Pseudomonadati</taxon>
        <taxon>Pseudomonadota</taxon>
        <taxon>Alphaproteobacteria</taxon>
        <taxon>Acetobacterales</taxon>
        <taxon>Roseomonadaceae</taxon>
        <taxon>Roseomonas</taxon>
    </lineage>
</organism>
<dbReference type="Proteomes" id="UP000322110">
    <property type="component" value="Unassembled WGS sequence"/>
</dbReference>
<proteinExistence type="inferred from homology"/>
<dbReference type="GO" id="GO:0005886">
    <property type="term" value="C:plasma membrane"/>
    <property type="evidence" value="ECO:0007669"/>
    <property type="project" value="UniProtKB-SubCell"/>
</dbReference>
<evidence type="ECO:0000256" key="2">
    <source>
        <dbReference type="ARBA" id="ARBA00022448"/>
    </source>
</evidence>
<evidence type="ECO:0000256" key="5">
    <source>
        <dbReference type="ARBA" id="ARBA00022692"/>
    </source>
</evidence>
<protein>
    <submittedName>
        <fullName evidence="10">ABC transporter permease</fullName>
    </submittedName>
</protein>
<dbReference type="Pfam" id="PF00528">
    <property type="entry name" value="BPD_transp_1"/>
    <property type="match status" value="1"/>
</dbReference>
<keyword evidence="2 8" id="KW-0813">Transport</keyword>
<sequence>MRRSKQRSQQRSTGKLLLGIFAAAVFAFLLLPLLVVFPISFSSASYLQFPPPGYSLQWYQRYLDDPSWIEATIRSVQAATLCTVLAMGLGVPLSFFLVRSRLPGIRLLDRLTAAPIIVPTIIISIALYGVFSRLQLIGEWYGVAIAHTVLALPFVVILVSASLRSFDEAQEQAAAGLGASWPWIIWRVTLPQLRPSLVSAAFLSFISSFDELVLAMFLSGTSMTLPKKMFDNILMEIDPTIAAVSVLQILLVSVALGLTTLFGRGALTTTITR</sequence>
<dbReference type="GO" id="GO:0055085">
    <property type="term" value="P:transmembrane transport"/>
    <property type="evidence" value="ECO:0007669"/>
    <property type="project" value="InterPro"/>
</dbReference>
<dbReference type="Gene3D" id="1.10.3720.10">
    <property type="entry name" value="MetI-like"/>
    <property type="match status" value="1"/>
</dbReference>
<keyword evidence="11" id="KW-1185">Reference proteome</keyword>
<keyword evidence="7 8" id="KW-0472">Membrane</keyword>